<dbReference type="EMBL" id="JADEXG010000005">
    <property type="protein sequence ID" value="MBE9076316.1"/>
    <property type="molecule type" value="Genomic_DNA"/>
</dbReference>
<accession>A0A8J7A971</accession>
<evidence type="ECO:0000313" key="2">
    <source>
        <dbReference type="EMBL" id="MBE9076316.1"/>
    </source>
</evidence>
<dbReference type="InterPro" id="IPR029058">
    <property type="entry name" value="AB_hydrolase_fold"/>
</dbReference>
<dbReference type="Gene3D" id="3.40.50.1820">
    <property type="entry name" value="alpha/beta hydrolase"/>
    <property type="match status" value="1"/>
</dbReference>
<reference evidence="2" key="1">
    <citation type="submission" date="2020-10" db="EMBL/GenBank/DDBJ databases">
        <authorList>
            <person name="Castelo-Branco R."/>
            <person name="Eusebio N."/>
            <person name="Adriana R."/>
            <person name="Vieira A."/>
            <person name="Brugerolle De Fraissinette N."/>
            <person name="Rezende De Castro R."/>
            <person name="Schneider M.P."/>
            <person name="Vasconcelos V."/>
            <person name="Leao P.N."/>
        </authorList>
    </citation>
    <scope>NUCLEOTIDE SEQUENCE</scope>
    <source>
        <strain evidence="2">LEGE 07310</strain>
    </source>
</reference>
<feature type="domain" description="Fungal lipase-type" evidence="1">
    <location>
        <begin position="132"/>
        <end position="268"/>
    </location>
</feature>
<sequence>MGNSAGAAAGRGRIGDPACRREGTSKFYDALYSYIHSYGFSGVQKLFERFGYRILPSPYKENDLTALKVTPDYSTRLALSLAKIAYLSYQDKKTVAEIVRRWGIDIKHDFRYFNNQGRDTQAFMFRSEQFMVLAFRGSQEPQDWVTNFSTQLRSFTIRRDGATTLSSYKGRVHTGFFLAWAIIEQSVLHQLDRWQQQAFLQGKSLPPLYLTGHSLGGALASMAAAALSDNQIEVAGLYTFGQPRVGDLTFTRQLSQHLDGKVFRFVNNI</sequence>
<evidence type="ECO:0000313" key="3">
    <source>
        <dbReference type="Proteomes" id="UP000636505"/>
    </source>
</evidence>
<dbReference type="Pfam" id="PF01764">
    <property type="entry name" value="Lipase_3"/>
    <property type="match status" value="1"/>
</dbReference>
<comment type="caution">
    <text evidence="2">The sequence shown here is derived from an EMBL/GenBank/DDBJ whole genome shotgun (WGS) entry which is preliminary data.</text>
</comment>
<dbReference type="GO" id="GO:0006629">
    <property type="term" value="P:lipid metabolic process"/>
    <property type="evidence" value="ECO:0007669"/>
    <property type="project" value="InterPro"/>
</dbReference>
<dbReference type="SUPFAM" id="SSF53474">
    <property type="entry name" value="alpha/beta-Hydrolases"/>
    <property type="match status" value="1"/>
</dbReference>
<dbReference type="PANTHER" id="PTHR45856:SF24">
    <property type="entry name" value="FUNGAL LIPASE-LIKE DOMAIN-CONTAINING PROTEIN"/>
    <property type="match status" value="1"/>
</dbReference>
<dbReference type="RefSeq" id="WP_193904982.1">
    <property type="nucleotide sequence ID" value="NZ_JADEXG010000005.1"/>
</dbReference>
<dbReference type="CDD" id="cd00519">
    <property type="entry name" value="Lipase_3"/>
    <property type="match status" value="1"/>
</dbReference>
<proteinExistence type="predicted"/>
<evidence type="ECO:0000259" key="1">
    <source>
        <dbReference type="Pfam" id="PF01764"/>
    </source>
</evidence>
<dbReference type="Proteomes" id="UP000636505">
    <property type="component" value="Unassembled WGS sequence"/>
</dbReference>
<organism evidence="2 3">
    <name type="scientific">Vasconcelosia minhoensis LEGE 07310</name>
    <dbReference type="NCBI Taxonomy" id="915328"/>
    <lineage>
        <taxon>Bacteria</taxon>
        <taxon>Bacillati</taxon>
        <taxon>Cyanobacteriota</taxon>
        <taxon>Cyanophyceae</taxon>
        <taxon>Nodosilineales</taxon>
        <taxon>Cymatolegaceae</taxon>
        <taxon>Vasconcelosia</taxon>
        <taxon>Vasconcelosia minhoensis</taxon>
    </lineage>
</organism>
<dbReference type="AlphaFoldDB" id="A0A8J7A971"/>
<dbReference type="PANTHER" id="PTHR45856">
    <property type="entry name" value="ALPHA/BETA-HYDROLASES SUPERFAMILY PROTEIN"/>
    <property type="match status" value="1"/>
</dbReference>
<keyword evidence="3" id="KW-1185">Reference proteome</keyword>
<dbReference type="InterPro" id="IPR002921">
    <property type="entry name" value="Fungal_lipase-type"/>
</dbReference>
<gene>
    <name evidence="2" type="ORF">IQ241_03225</name>
</gene>
<dbReference type="InterPro" id="IPR051218">
    <property type="entry name" value="Sec_MonoDiacylglyc_Lipase"/>
</dbReference>
<name>A0A8J7A971_9CYAN</name>
<protein>
    <submittedName>
        <fullName evidence="2">Lipase family protein</fullName>
    </submittedName>
</protein>